<dbReference type="InterPro" id="IPR003453">
    <property type="entry name" value="ABC_MlaE_roteobac"/>
</dbReference>
<feature type="transmembrane region" description="Helical" evidence="7">
    <location>
        <begin position="155"/>
        <end position="185"/>
    </location>
</feature>
<dbReference type="KEGG" id="bpip:BPP43_03465"/>
<accession>A0A3B6VTZ0</accession>
<organism evidence="8 9">
    <name type="scientific">Brachyspira pilosicoli P43/6/78</name>
    <dbReference type="NCBI Taxonomy" id="1042417"/>
    <lineage>
        <taxon>Bacteria</taxon>
        <taxon>Pseudomonadati</taxon>
        <taxon>Spirochaetota</taxon>
        <taxon>Spirochaetia</taxon>
        <taxon>Brachyspirales</taxon>
        <taxon>Brachyspiraceae</taxon>
        <taxon>Brachyspira</taxon>
    </lineage>
</organism>
<dbReference type="EMBL" id="CP002873">
    <property type="protein sequence ID" value="AGA65989.1"/>
    <property type="molecule type" value="Genomic_DNA"/>
</dbReference>
<proteinExistence type="inferred from homology"/>
<dbReference type="GeneID" id="56440823"/>
<feature type="transmembrane region" description="Helical" evidence="7">
    <location>
        <begin position="20"/>
        <end position="40"/>
    </location>
</feature>
<reference evidence="8 9" key="1">
    <citation type="journal article" date="2013" name="Genome Announc.">
        <title>Complete Genome Sequence of the Porcine Strain Brachyspira pilosicoli P43/6/78(T.).</title>
        <authorList>
            <person name="Lin C."/>
            <person name="den Bakker H.C."/>
            <person name="Suzuki H."/>
            <person name="Lefebure T."/>
            <person name="Ponnala L."/>
            <person name="Sun Q."/>
            <person name="Stanhope M.J."/>
            <person name="Wiedmann M."/>
            <person name="Duhamel G.E."/>
        </authorList>
    </citation>
    <scope>NUCLEOTIDE SEQUENCE [LARGE SCALE GENOMIC DNA]</scope>
    <source>
        <strain evidence="8 9">P43/6/78</strain>
    </source>
</reference>
<feature type="transmembrane region" description="Helical" evidence="7">
    <location>
        <begin position="240"/>
        <end position="266"/>
    </location>
</feature>
<keyword evidence="3" id="KW-0813">Transport</keyword>
<dbReference type="Proteomes" id="UP000010793">
    <property type="component" value="Chromosome"/>
</dbReference>
<evidence type="ECO:0000256" key="5">
    <source>
        <dbReference type="ARBA" id="ARBA00022989"/>
    </source>
</evidence>
<feature type="transmembrane region" description="Helical" evidence="7">
    <location>
        <begin position="205"/>
        <end position="228"/>
    </location>
</feature>
<dbReference type="NCBIfam" id="TIGR00056">
    <property type="entry name" value="MlaE family lipid ABC transporter permease subunit"/>
    <property type="match status" value="1"/>
</dbReference>
<evidence type="ECO:0000313" key="9">
    <source>
        <dbReference type="Proteomes" id="UP000010793"/>
    </source>
</evidence>
<dbReference type="PANTHER" id="PTHR30188:SF4">
    <property type="entry name" value="PROTEIN TRIGALACTOSYLDIACYLGLYCEROL 1, CHLOROPLASTIC"/>
    <property type="match status" value="1"/>
</dbReference>
<dbReference type="Pfam" id="PF02405">
    <property type="entry name" value="MlaE"/>
    <property type="match status" value="1"/>
</dbReference>
<dbReference type="AlphaFoldDB" id="A0A3B6VTZ0"/>
<evidence type="ECO:0000313" key="8">
    <source>
        <dbReference type="EMBL" id="AGA65989.1"/>
    </source>
</evidence>
<evidence type="ECO:0000256" key="1">
    <source>
        <dbReference type="ARBA" id="ARBA00004141"/>
    </source>
</evidence>
<name>A0A3B6VTZ0_BRAPL</name>
<keyword evidence="4 7" id="KW-0812">Transmembrane</keyword>
<keyword evidence="5 7" id="KW-1133">Transmembrane helix</keyword>
<keyword evidence="6 7" id="KW-0472">Membrane</keyword>
<evidence type="ECO:0000256" key="4">
    <source>
        <dbReference type="ARBA" id="ARBA00022692"/>
    </source>
</evidence>
<comment type="similarity">
    <text evidence="2 7">Belongs to the MlaE permease family.</text>
</comment>
<dbReference type="GO" id="GO:0043190">
    <property type="term" value="C:ATP-binding cassette (ABC) transporter complex"/>
    <property type="evidence" value="ECO:0007669"/>
    <property type="project" value="InterPro"/>
</dbReference>
<keyword evidence="9" id="KW-1185">Reference proteome</keyword>
<evidence type="ECO:0000256" key="6">
    <source>
        <dbReference type="ARBA" id="ARBA00023136"/>
    </source>
</evidence>
<dbReference type="PANTHER" id="PTHR30188">
    <property type="entry name" value="ABC TRANSPORTER PERMEASE PROTEIN-RELATED"/>
    <property type="match status" value="1"/>
</dbReference>
<comment type="subcellular location">
    <subcellularLocation>
        <location evidence="1">Membrane</location>
        <topology evidence="1">Multi-pass membrane protein</topology>
    </subcellularLocation>
</comment>
<evidence type="ECO:0000256" key="3">
    <source>
        <dbReference type="ARBA" id="ARBA00022448"/>
    </source>
</evidence>
<dbReference type="GO" id="GO:0005548">
    <property type="term" value="F:phospholipid transporter activity"/>
    <property type="evidence" value="ECO:0007669"/>
    <property type="project" value="TreeGrafter"/>
</dbReference>
<protein>
    <submittedName>
        <fullName evidence="8">ABC transporter permease-like protein</fullName>
    </submittedName>
</protein>
<feature type="transmembrane region" description="Helical" evidence="7">
    <location>
        <begin position="60"/>
        <end position="83"/>
    </location>
</feature>
<dbReference type="RefSeq" id="WP_013245199.1">
    <property type="nucleotide sequence ID" value="NC_019908.1"/>
</dbReference>
<sequence>MELFDVKIEVRKGIKNKIIILLDTLGEFASLLIQIFKYTFRPSFSFKLLTDQIVRMGVESFIVAAVTVLCTGMVMSLQIAVVLDSVLKGISQFVGSMVGKAMVKELSPMLLALIFAGRVGSSVTAEIGTMQVSEQLDALKTLYTNPIEYVAVPRFWAAVISLPMLTVSADIIGVLGGAVVTVFVLNNDPAIYFDRAIAVISLGDFIGSLIKSTIFGAEVILISCFYGFRTNGGAEGVGKATTISVVYSFMLILITDYLLVSILGMFGM</sequence>
<evidence type="ECO:0000256" key="2">
    <source>
        <dbReference type="ARBA" id="ARBA00007556"/>
    </source>
</evidence>
<dbReference type="InterPro" id="IPR030802">
    <property type="entry name" value="Permease_MalE"/>
</dbReference>
<gene>
    <name evidence="8" type="ORF">BPP43_03465</name>
</gene>
<evidence type="ECO:0000256" key="7">
    <source>
        <dbReference type="RuleBase" id="RU362044"/>
    </source>
</evidence>